<evidence type="ECO:0000256" key="1">
    <source>
        <dbReference type="SAM" id="MobiDB-lite"/>
    </source>
</evidence>
<organism evidence="2 3">
    <name type="scientific">Dreissena polymorpha</name>
    <name type="common">Zebra mussel</name>
    <name type="synonym">Mytilus polymorpha</name>
    <dbReference type="NCBI Taxonomy" id="45954"/>
    <lineage>
        <taxon>Eukaryota</taxon>
        <taxon>Metazoa</taxon>
        <taxon>Spiralia</taxon>
        <taxon>Lophotrochozoa</taxon>
        <taxon>Mollusca</taxon>
        <taxon>Bivalvia</taxon>
        <taxon>Autobranchia</taxon>
        <taxon>Heteroconchia</taxon>
        <taxon>Euheterodonta</taxon>
        <taxon>Imparidentia</taxon>
        <taxon>Neoheterodontei</taxon>
        <taxon>Myida</taxon>
        <taxon>Dreissenoidea</taxon>
        <taxon>Dreissenidae</taxon>
        <taxon>Dreissena</taxon>
    </lineage>
</organism>
<reference evidence="2" key="2">
    <citation type="submission" date="2020-11" db="EMBL/GenBank/DDBJ databases">
        <authorList>
            <person name="McCartney M.A."/>
            <person name="Auch B."/>
            <person name="Kono T."/>
            <person name="Mallez S."/>
            <person name="Becker A."/>
            <person name="Gohl D.M."/>
            <person name="Silverstein K.A.T."/>
            <person name="Koren S."/>
            <person name="Bechman K.B."/>
            <person name="Herman A."/>
            <person name="Abrahante J.E."/>
            <person name="Garbe J."/>
        </authorList>
    </citation>
    <scope>NUCLEOTIDE SEQUENCE</scope>
    <source>
        <strain evidence="2">Duluth1</strain>
        <tissue evidence="2">Whole animal</tissue>
    </source>
</reference>
<name>A0A9D3YD03_DREPO</name>
<keyword evidence="3" id="KW-1185">Reference proteome</keyword>
<evidence type="ECO:0000313" key="3">
    <source>
        <dbReference type="Proteomes" id="UP000828390"/>
    </source>
</evidence>
<dbReference type="EMBL" id="JAIWYP010000016">
    <property type="protein sequence ID" value="KAH3696491.1"/>
    <property type="molecule type" value="Genomic_DNA"/>
</dbReference>
<comment type="caution">
    <text evidence="2">The sequence shown here is derived from an EMBL/GenBank/DDBJ whole genome shotgun (WGS) entry which is preliminary data.</text>
</comment>
<feature type="compositionally biased region" description="Basic and acidic residues" evidence="1">
    <location>
        <begin position="139"/>
        <end position="153"/>
    </location>
</feature>
<dbReference type="Proteomes" id="UP000828390">
    <property type="component" value="Unassembled WGS sequence"/>
</dbReference>
<evidence type="ECO:0000313" key="2">
    <source>
        <dbReference type="EMBL" id="KAH3696491.1"/>
    </source>
</evidence>
<feature type="region of interest" description="Disordered" evidence="1">
    <location>
        <begin position="139"/>
        <end position="180"/>
    </location>
</feature>
<dbReference type="AlphaFoldDB" id="A0A9D3YD03"/>
<gene>
    <name evidence="2" type="ORF">DPMN_083956</name>
</gene>
<sequence length="254" mass="28317">MEKSVTKYDMTALACKAYLRAICPSNITGTFNKAGIYSLDGNAVERTKLFPSKSFKDNTPVQKVKAMKKGKDAVEAYLQMKLETAEIPPNKACGCACTCPKVENPKNAKPRLSKPRPGEKNITDPSFMEILSQYEEHKDNMQKEKGKTIENKRKSTSSVIMDPLNPTPSTSGMGNVSGSDDESMDDDEEVCCVCGKFYPPNDDTRQYVMIVTWACCDKCSHRVHLAFCHKKLSLECVTAFYALTVIKLSYIYVI</sequence>
<accession>A0A9D3YD03</accession>
<protein>
    <submittedName>
        <fullName evidence="2">Uncharacterized protein</fullName>
    </submittedName>
</protein>
<reference evidence="2" key="1">
    <citation type="journal article" date="2019" name="bioRxiv">
        <title>The Genome of the Zebra Mussel, Dreissena polymorpha: A Resource for Invasive Species Research.</title>
        <authorList>
            <person name="McCartney M.A."/>
            <person name="Auch B."/>
            <person name="Kono T."/>
            <person name="Mallez S."/>
            <person name="Zhang Y."/>
            <person name="Obille A."/>
            <person name="Becker A."/>
            <person name="Abrahante J.E."/>
            <person name="Garbe J."/>
            <person name="Badalamenti J.P."/>
            <person name="Herman A."/>
            <person name="Mangelson H."/>
            <person name="Liachko I."/>
            <person name="Sullivan S."/>
            <person name="Sone E.D."/>
            <person name="Koren S."/>
            <person name="Silverstein K.A.T."/>
            <person name="Beckman K.B."/>
            <person name="Gohl D.M."/>
        </authorList>
    </citation>
    <scope>NUCLEOTIDE SEQUENCE</scope>
    <source>
        <strain evidence="2">Duluth1</strain>
        <tissue evidence="2">Whole animal</tissue>
    </source>
</reference>
<proteinExistence type="predicted"/>